<name>A0AAN7STT7_9EURO</name>
<feature type="compositionally biased region" description="Low complexity" evidence="1">
    <location>
        <begin position="387"/>
        <end position="399"/>
    </location>
</feature>
<evidence type="ECO:0000256" key="1">
    <source>
        <dbReference type="SAM" id="MobiDB-lite"/>
    </source>
</evidence>
<dbReference type="PANTHER" id="PTHR22306:SF2">
    <property type="entry name" value="CHROMOSOME 7 OPEN READING FRAME 50"/>
    <property type="match status" value="1"/>
</dbReference>
<sequence length="399" mass="43689">MSHVPAWKRLGLKLKYAKEEPNHDLSQHKQSNRAEPLVDGNVAERPSKRQRISQDGQHATERLNGHQESPAKTSGDSAPIAPVNGAQGKRPSRKSVSFADDTKAEDGDSRITIDFPENLPGSATTQSAKRKLGDTDSTFDTENLRPVSIATTPKKKKKNKDRVKSRGDSEARNSVPKGKKALALDYLSCHKTNRRDWKFNKNRDVWVLSHALSTVDIPSSHTVALAGYVAGLPSNAAARQRLVEQCRNSMKEETEVMDDTSDRMALLNLVEEPNSNDVNQDGLFERYPRAQILLWALKEDTNVTRKEAAPTFATSTVPLPRVRKNKTRTAVASVSSSESDSESDSSDNSQHSSSRNKVHQVVPNRKAAVEETSSSGSSSTDGDDDTSSNADSSSSNDSE</sequence>
<feature type="compositionally biased region" description="Polar residues" evidence="1">
    <location>
        <begin position="66"/>
        <end position="76"/>
    </location>
</feature>
<keyword evidence="4" id="KW-1185">Reference proteome</keyword>
<feature type="region of interest" description="Disordered" evidence="1">
    <location>
        <begin position="18"/>
        <end position="176"/>
    </location>
</feature>
<evidence type="ECO:0000313" key="4">
    <source>
        <dbReference type="Proteomes" id="UP001309876"/>
    </source>
</evidence>
<evidence type="ECO:0000313" key="3">
    <source>
        <dbReference type="EMBL" id="KAK5081308.1"/>
    </source>
</evidence>
<feature type="compositionally biased region" description="Basic and acidic residues" evidence="1">
    <location>
        <begin position="162"/>
        <end position="171"/>
    </location>
</feature>
<feature type="compositionally biased region" description="Basic and acidic residues" evidence="1">
    <location>
        <begin position="100"/>
        <end position="111"/>
    </location>
</feature>
<dbReference type="PANTHER" id="PTHR22306">
    <property type="entry name" value="CHROMOSOME 7 OPEN READING FRAME 50"/>
    <property type="match status" value="1"/>
</dbReference>
<dbReference type="EMBL" id="JAVRRJ010000010">
    <property type="protein sequence ID" value="KAK5081308.1"/>
    <property type="molecule type" value="Genomic_DNA"/>
</dbReference>
<evidence type="ECO:0000259" key="2">
    <source>
        <dbReference type="Pfam" id="PF10180"/>
    </source>
</evidence>
<feature type="domain" description="WKF" evidence="2">
    <location>
        <begin position="185"/>
        <end position="247"/>
    </location>
</feature>
<accession>A0AAN7STT7</accession>
<dbReference type="Proteomes" id="UP001309876">
    <property type="component" value="Unassembled WGS sequence"/>
</dbReference>
<protein>
    <recommendedName>
        <fullName evidence="2">WKF domain-containing protein</fullName>
    </recommendedName>
</protein>
<organism evidence="3 4">
    <name type="scientific">Lithohypha guttulata</name>
    <dbReference type="NCBI Taxonomy" id="1690604"/>
    <lineage>
        <taxon>Eukaryota</taxon>
        <taxon>Fungi</taxon>
        <taxon>Dikarya</taxon>
        <taxon>Ascomycota</taxon>
        <taxon>Pezizomycotina</taxon>
        <taxon>Eurotiomycetes</taxon>
        <taxon>Chaetothyriomycetidae</taxon>
        <taxon>Chaetothyriales</taxon>
        <taxon>Trichomeriaceae</taxon>
        <taxon>Lithohypha</taxon>
    </lineage>
</organism>
<comment type="caution">
    <text evidence="3">The sequence shown here is derived from an EMBL/GenBank/DDBJ whole genome shotgun (WGS) entry which is preliminary data.</text>
</comment>
<gene>
    <name evidence="3" type="ORF">LTR05_008102</name>
</gene>
<feature type="compositionally biased region" description="Basic and acidic residues" evidence="1">
    <location>
        <begin position="18"/>
        <end position="27"/>
    </location>
</feature>
<dbReference type="AlphaFoldDB" id="A0AAN7STT7"/>
<reference evidence="3 4" key="1">
    <citation type="submission" date="2023-08" db="EMBL/GenBank/DDBJ databases">
        <title>Black Yeasts Isolated from many extreme environments.</title>
        <authorList>
            <person name="Coleine C."/>
            <person name="Stajich J.E."/>
            <person name="Selbmann L."/>
        </authorList>
    </citation>
    <scope>NUCLEOTIDE SEQUENCE [LARGE SCALE GENOMIC DNA]</scope>
    <source>
        <strain evidence="3 4">CCFEE 5910</strain>
    </source>
</reference>
<feature type="region of interest" description="Disordered" evidence="1">
    <location>
        <begin position="319"/>
        <end position="399"/>
    </location>
</feature>
<dbReference type="InterPro" id="IPR019327">
    <property type="entry name" value="WKF"/>
</dbReference>
<proteinExistence type="predicted"/>
<dbReference type="Pfam" id="PF10180">
    <property type="entry name" value="WKF"/>
    <property type="match status" value="1"/>
</dbReference>